<evidence type="ECO:0000256" key="1">
    <source>
        <dbReference type="ARBA" id="ARBA00001947"/>
    </source>
</evidence>
<evidence type="ECO:0000256" key="6">
    <source>
        <dbReference type="ARBA" id="ARBA00023049"/>
    </source>
</evidence>
<dbReference type="InterPro" id="IPR001915">
    <property type="entry name" value="Peptidase_M48"/>
</dbReference>
<organism evidence="9 10">
    <name type="scientific">Rhodocollybia butyracea</name>
    <dbReference type="NCBI Taxonomy" id="206335"/>
    <lineage>
        <taxon>Eukaryota</taxon>
        <taxon>Fungi</taxon>
        <taxon>Dikarya</taxon>
        <taxon>Basidiomycota</taxon>
        <taxon>Agaricomycotina</taxon>
        <taxon>Agaricomycetes</taxon>
        <taxon>Agaricomycetidae</taxon>
        <taxon>Agaricales</taxon>
        <taxon>Marasmiineae</taxon>
        <taxon>Omphalotaceae</taxon>
        <taxon>Rhodocollybia</taxon>
    </lineage>
</organism>
<keyword evidence="7" id="KW-1133">Transmembrane helix</keyword>
<feature type="domain" description="Peptidase M48" evidence="8">
    <location>
        <begin position="302"/>
        <end position="550"/>
    </location>
</feature>
<keyword evidence="2" id="KW-0645">Protease</keyword>
<evidence type="ECO:0000256" key="5">
    <source>
        <dbReference type="ARBA" id="ARBA00022833"/>
    </source>
</evidence>
<dbReference type="GO" id="GO:0006515">
    <property type="term" value="P:protein quality control for misfolded or incompletely synthesized proteins"/>
    <property type="evidence" value="ECO:0007669"/>
    <property type="project" value="TreeGrafter"/>
</dbReference>
<dbReference type="PANTHER" id="PTHR22726:SF18">
    <property type="entry name" value="PEPTIDASE M48 DOMAIN-CONTAINING PROTEIN"/>
    <property type="match status" value="1"/>
</dbReference>
<dbReference type="GO" id="GO:0034982">
    <property type="term" value="P:mitochondrial protein processing"/>
    <property type="evidence" value="ECO:0007669"/>
    <property type="project" value="TreeGrafter"/>
</dbReference>
<evidence type="ECO:0000256" key="3">
    <source>
        <dbReference type="ARBA" id="ARBA00022723"/>
    </source>
</evidence>
<keyword evidence="4" id="KW-0378">Hydrolase</keyword>
<dbReference type="GO" id="GO:0004222">
    <property type="term" value="F:metalloendopeptidase activity"/>
    <property type="evidence" value="ECO:0007669"/>
    <property type="project" value="InterPro"/>
</dbReference>
<keyword evidence="6" id="KW-0482">Metalloprotease</keyword>
<sequence length="582" mass="64470">MLRQIARRTRTISRLASITPPLSSTCTNSAVLKLQTRNTASSRVLYPRGFGSGLILVNGPSRIPWPTAALAVTRTSAFHTTPRNNAPLPLIALLATVFKSSAGLQLAQTVGRIALTFVPVILMKNHRTRKHLHFADIHGIPGAEDKKLVLLQRIRKRTIFFQVLLAIPAVLFWLVMIASMERTPLTGRWRLIILSPEEEDDLAAQLAGQGWFNAVGDILAQDGPASFIPYNDWRYQWVLDTLRRLEATVPILMKETTECPEWLTSDRPMPPPAEYPLTPRPRASEYLRYVCEKMCDRNAPPVAHSIPGPPYNLLLVERPDALNAFSYGFGPDGGGGIVVYSGFIEDIISRIPMGMPTSPTSQPQQSWWSLLLGGPSPLRQSIPTPNEKQTSELAILLAHELAHLILSHHLETLSSATVIIPGTLSIFSDVIRVLIFPITMLFGPFVNDAVAQLGRMGSSELVKAGEYCTSMKQEIEADVVSARLLAHAGFDPREAISFWDQRATECAHAESPDPADSEAEGQIPKYERLIRRISGTGHPVNEVRVDRLKSELVRWETERRAALVRSKLSIEQKKSNINLVAA</sequence>
<dbReference type="AlphaFoldDB" id="A0A9P5PR74"/>
<name>A0A9P5PR74_9AGAR</name>
<dbReference type="GO" id="GO:0005743">
    <property type="term" value="C:mitochondrial inner membrane"/>
    <property type="evidence" value="ECO:0007669"/>
    <property type="project" value="TreeGrafter"/>
</dbReference>
<comment type="caution">
    <text evidence="9">The sequence shown here is derived from an EMBL/GenBank/DDBJ whole genome shotgun (WGS) entry which is preliminary data.</text>
</comment>
<evidence type="ECO:0000313" key="10">
    <source>
        <dbReference type="Proteomes" id="UP000772434"/>
    </source>
</evidence>
<dbReference type="PANTHER" id="PTHR22726">
    <property type="entry name" value="METALLOENDOPEPTIDASE OMA1"/>
    <property type="match status" value="1"/>
</dbReference>
<reference evidence="9" key="1">
    <citation type="submission" date="2020-11" db="EMBL/GenBank/DDBJ databases">
        <authorList>
            <consortium name="DOE Joint Genome Institute"/>
            <person name="Ahrendt S."/>
            <person name="Riley R."/>
            <person name="Andreopoulos W."/>
            <person name="Labutti K."/>
            <person name="Pangilinan J."/>
            <person name="Ruiz-Duenas F.J."/>
            <person name="Barrasa J.M."/>
            <person name="Sanchez-Garcia M."/>
            <person name="Camarero S."/>
            <person name="Miyauchi S."/>
            <person name="Serrano A."/>
            <person name="Linde D."/>
            <person name="Babiker R."/>
            <person name="Drula E."/>
            <person name="Ayuso-Fernandez I."/>
            <person name="Pacheco R."/>
            <person name="Padilla G."/>
            <person name="Ferreira P."/>
            <person name="Barriuso J."/>
            <person name="Kellner H."/>
            <person name="Castanera R."/>
            <person name="Alfaro M."/>
            <person name="Ramirez L."/>
            <person name="Pisabarro A.G."/>
            <person name="Kuo A."/>
            <person name="Tritt A."/>
            <person name="Lipzen A."/>
            <person name="He G."/>
            <person name="Yan M."/>
            <person name="Ng V."/>
            <person name="Cullen D."/>
            <person name="Martin F."/>
            <person name="Rosso M.-N."/>
            <person name="Henrissat B."/>
            <person name="Hibbett D."/>
            <person name="Martinez A.T."/>
            <person name="Grigoriev I.V."/>
        </authorList>
    </citation>
    <scope>NUCLEOTIDE SEQUENCE</scope>
    <source>
        <strain evidence="9">AH 40177</strain>
    </source>
</reference>
<evidence type="ECO:0000259" key="8">
    <source>
        <dbReference type="Pfam" id="PF01435"/>
    </source>
</evidence>
<dbReference type="Pfam" id="PF01435">
    <property type="entry name" value="Peptidase_M48"/>
    <property type="match status" value="1"/>
</dbReference>
<dbReference type="OrthoDB" id="7464992at2759"/>
<comment type="cofactor">
    <cofactor evidence="1">
        <name>Zn(2+)</name>
        <dbReference type="ChEBI" id="CHEBI:29105"/>
    </cofactor>
</comment>
<gene>
    <name evidence="9" type="ORF">BDP27DRAFT_1330293</name>
</gene>
<feature type="transmembrane region" description="Helical" evidence="7">
    <location>
        <begin position="159"/>
        <end position="180"/>
    </location>
</feature>
<keyword evidence="3" id="KW-0479">Metal-binding</keyword>
<keyword evidence="7" id="KW-0812">Transmembrane</keyword>
<evidence type="ECO:0000313" key="9">
    <source>
        <dbReference type="EMBL" id="KAF9066640.1"/>
    </source>
</evidence>
<keyword evidence="5" id="KW-0862">Zinc</keyword>
<dbReference type="InterPro" id="IPR051156">
    <property type="entry name" value="Mito/Outer_Membr_Metalloprot"/>
</dbReference>
<keyword evidence="7" id="KW-0472">Membrane</keyword>
<evidence type="ECO:0000256" key="2">
    <source>
        <dbReference type="ARBA" id="ARBA00022670"/>
    </source>
</evidence>
<proteinExistence type="predicted"/>
<keyword evidence="10" id="KW-1185">Reference proteome</keyword>
<evidence type="ECO:0000256" key="7">
    <source>
        <dbReference type="SAM" id="Phobius"/>
    </source>
</evidence>
<dbReference type="EMBL" id="JADNRY010000084">
    <property type="protein sequence ID" value="KAF9066640.1"/>
    <property type="molecule type" value="Genomic_DNA"/>
</dbReference>
<protein>
    <recommendedName>
        <fullName evidence="8">Peptidase M48 domain-containing protein</fullName>
    </recommendedName>
</protein>
<dbReference type="GO" id="GO:0046872">
    <property type="term" value="F:metal ion binding"/>
    <property type="evidence" value="ECO:0007669"/>
    <property type="project" value="UniProtKB-KW"/>
</dbReference>
<dbReference type="Proteomes" id="UP000772434">
    <property type="component" value="Unassembled WGS sequence"/>
</dbReference>
<evidence type="ECO:0000256" key="4">
    <source>
        <dbReference type="ARBA" id="ARBA00022801"/>
    </source>
</evidence>
<accession>A0A9P5PR74</accession>